<dbReference type="Proteomes" id="UP000267029">
    <property type="component" value="Unassembled WGS sequence"/>
</dbReference>
<feature type="compositionally biased region" description="Polar residues" evidence="2">
    <location>
        <begin position="821"/>
        <end position="842"/>
    </location>
</feature>
<dbReference type="PANTHER" id="PTHR12619">
    <property type="entry name" value="RFX TRANSCRIPTION FACTOR FAMILY"/>
    <property type="match status" value="1"/>
</dbReference>
<dbReference type="OrthoDB" id="10069709at2759"/>
<dbReference type="FunFam" id="1.10.10.10:FF:000422">
    <property type="entry name" value="DNA-binding protein RFX7"/>
    <property type="match status" value="1"/>
</dbReference>
<gene>
    <name evidence="4" type="ORF">MCOS_LOCUS6527</name>
</gene>
<evidence type="ECO:0000313" key="5">
    <source>
        <dbReference type="Proteomes" id="UP000267029"/>
    </source>
</evidence>
<evidence type="ECO:0000256" key="1">
    <source>
        <dbReference type="ARBA" id="ARBA00023125"/>
    </source>
</evidence>
<dbReference type="PROSITE" id="PS51526">
    <property type="entry name" value="RFX_DBD"/>
    <property type="match status" value="1"/>
</dbReference>
<feature type="domain" description="RFX-type winged-helix" evidence="3">
    <location>
        <begin position="105"/>
        <end position="180"/>
    </location>
</feature>
<accession>A0A0R3UGX8</accession>
<evidence type="ECO:0000313" key="4">
    <source>
        <dbReference type="EMBL" id="VDD80524.1"/>
    </source>
</evidence>
<organism evidence="4 5">
    <name type="scientific">Mesocestoides corti</name>
    <name type="common">Flatworm</name>
    <dbReference type="NCBI Taxonomy" id="53468"/>
    <lineage>
        <taxon>Eukaryota</taxon>
        <taxon>Metazoa</taxon>
        <taxon>Spiralia</taxon>
        <taxon>Lophotrochozoa</taxon>
        <taxon>Platyhelminthes</taxon>
        <taxon>Cestoda</taxon>
        <taxon>Eucestoda</taxon>
        <taxon>Cyclophyllidea</taxon>
        <taxon>Mesocestoididae</taxon>
        <taxon>Mesocestoides</taxon>
    </lineage>
</organism>
<feature type="region of interest" description="Disordered" evidence="2">
    <location>
        <begin position="903"/>
        <end position="943"/>
    </location>
</feature>
<feature type="region of interest" description="Disordered" evidence="2">
    <location>
        <begin position="774"/>
        <end position="796"/>
    </location>
</feature>
<keyword evidence="1" id="KW-0238">DNA-binding</keyword>
<reference evidence="4 5" key="1">
    <citation type="submission" date="2018-10" db="EMBL/GenBank/DDBJ databases">
        <authorList>
            <consortium name="Pathogen Informatics"/>
        </authorList>
    </citation>
    <scope>NUCLEOTIDE SEQUENCE [LARGE SCALE GENOMIC DNA]</scope>
</reference>
<feature type="region of interest" description="Disordered" evidence="2">
    <location>
        <begin position="533"/>
        <end position="553"/>
    </location>
</feature>
<dbReference type="InterPro" id="IPR036388">
    <property type="entry name" value="WH-like_DNA-bd_sf"/>
</dbReference>
<protein>
    <recommendedName>
        <fullName evidence="3">RFX-type winged-helix domain-containing protein</fullName>
    </recommendedName>
</protein>
<dbReference type="STRING" id="53468.A0A0R3UGX8"/>
<dbReference type="InterPro" id="IPR036390">
    <property type="entry name" value="WH_DNA-bd_sf"/>
</dbReference>
<sequence>MQAHGEQEAANIYGHLLPNFEKAVTPDSRSRIDALLREFSSFKDTEKLLFCLLLPTEPSGICSSSLADDEISANGFEINSLGVGLFSGSGCSSLHLSNQVEQSQAYTWIMSHLEEDASTCLRKDEVYEDYRLYCEKHNQKTLNTADFGKVMKRAFPNVKPRRLGQRGQSRYCYGGMRKKLEVQPPSLPDLTAELSAPTLSTNFRSASSSVSSTDDHRSSLRGEASSWFSEEVRGVLGVTGPVLADVANVLLEYAQNVFGTTFTSLTKLAEHLVANRYVSTRSRHSFALIAHISNNPSNSTPVTGSSSLSNMLLSPSSAAAGAFAEALQKGKEDVKKEVVDQDLSCVELPSVRNTRTPTVRVSSAGATAAASSLSQTPPTTASQVAGGSLFPYRSPLCTNNYDNSRAERSPNVTASTPAVTSAYHISPSAHYPFTLSQFSTTSASILQNPAGKPLGSTYTGISAYLQPPQPYAHCSSTDHRRMSFSDGTPSYLAPVAGTGAYCASTPSTPYGNRGLDASAPYASYTGAFAPHSSSSSSALPHQQPPAPLPPTAGVRNPYTPIASYKRTPSLLPVDAPGANEPVLALVLVLLSSFGLCNKYLELCTMLCGASQFLSSRLKLHSFPPTGCACEQSSFGSSHSRPDTILRLFIQPAPRPIFRLLISINVSNTVNSLLLSAHSSRDDEGLKFPSLSPLCLFELLLPLRKVEDIRAIKMASALLPWGGGEADFVLTRVHLGGLSPTKQVNFFDLSHDIRSGTSGDYARVYQPQAPVAVAAGASPANRPGSGPQPQHSTGYYRGRYSNLGLLSPATSCQASPVPRLSTPPTSESSVTRPSQMKQSTLTRATDPYRGSAASPFDIHMNDGGDDGFDFDSLPRVGASPCPPAIPPSSPTEFLSFYSAETAARRKVKQRTSEDLDRTLTNLSSDGNGSGNGTSPQPTNGNQPLRILIGQDDEHETNLVIKREDMHDALLTPSGESESTTASPPVTPGRERFASSLGGSNGVKCPANTSVAPSQRPVASSSTKDEMTAAGQAYSLRSSNRSGRIEIPRYNYREGKLKSQCFQYGWYVPSERRWQKYQRYHSLPPLTRRDAIDIQREDDYIGLKMKLSRHFEKSLLGNLPGEVPFVKWNGHQRIPQEPCLPDYFPICFSQFTDYPGDYQEVSLCWIPTNPVPTVHLESQVVA</sequence>
<feature type="compositionally biased region" description="Polar residues" evidence="2">
    <location>
        <begin position="1005"/>
        <end position="1020"/>
    </location>
</feature>
<feature type="region of interest" description="Disordered" evidence="2">
    <location>
        <begin position="810"/>
        <end position="848"/>
    </location>
</feature>
<dbReference type="InterPro" id="IPR039779">
    <property type="entry name" value="RFX-like"/>
</dbReference>
<feature type="region of interest" description="Disordered" evidence="2">
    <location>
        <begin position="969"/>
        <end position="1033"/>
    </location>
</feature>
<evidence type="ECO:0000259" key="3">
    <source>
        <dbReference type="PROSITE" id="PS51526"/>
    </source>
</evidence>
<feature type="compositionally biased region" description="Polar residues" evidence="2">
    <location>
        <begin position="972"/>
        <end position="982"/>
    </location>
</feature>
<dbReference type="EMBL" id="UXSR01005269">
    <property type="protein sequence ID" value="VDD80524.1"/>
    <property type="molecule type" value="Genomic_DNA"/>
</dbReference>
<keyword evidence="5" id="KW-1185">Reference proteome</keyword>
<dbReference type="Gene3D" id="1.10.10.10">
    <property type="entry name" value="Winged helix-like DNA-binding domain superfamily/Winged helix DNA-binding domain"/>
    <property type="match status" value="1"/>
</dbReference>
<dbReference type="GO" id="GO:0000978">
    <property type="term" value="F:RNA polymerase II cis-regulatory region sequence-specific DNA binding"/>
    <property type="evidence" value="ECO:0007669"/>
    <property type="project" value="TreeGrafter"/>
</dbReference>
<dbReference type="AlphaFoldDB" id="A0A0R3UGX8"/>
<dbReference type="PANTHER" id="PTHR12619:SF21">
    <property type="entry name" value="RFX-TYPE WINGED-HELIX DOMAIN-CONTAINING PROTEIN"/>
    <property type="match status" value="1"/>
</dbReference>
<proteinExistence type="predicted"/>
<name>A0A0R3UGX8_MESCO</name>
<evidence type="ECO:0000256" key="2">
    <source>
        <dbReference type="SAM" id="MobiDB-lite"/>
    </source>
</evidence>
<dbReference type="GO" id="GO:0000981">
    <property type="term" value="F:DNA-binding transcription factor activity, RNA polymerase II-specific"/>
    <property type="evidence" value="ECO:0007669"/>
    <property type="project" value="TreeGrafter"/>
</dbReference>
<dbReference type="SUPFAM" id="SSF46785">
    <property type="entry name" value="Winged helix' DNA-binding domain"/>
    <property type="match status" value="1"/>
</dbReference>
<dbReference type="InterPro" id="IPR003150">
    <property type="entry name" value="DNA-bd_RFX"/>
</dbReference>
<dbReference type="Pfam" id="PF02257">
    <property type="entry name" value="RFX_DNA_binding"/>
    <property type="match status" value="1"/>
</dbReference>